<dbReference type="Proteomes" id="UP000886520">
    <property type="component" value="Chromosome 3"/>
</dbReference>
<feature type="compositionally biased region" description="Polar residues" evidence="1">
    <location>
        <begin position="20"/>
        <end position="37"/>
    </location>
</feature>
<feature type="region of interest" description="Disordered" evidence="1">
    <location>
        <begin position="1"/>
        <end position="37"/>
    </location>
</feature>
<reference evidence="2" key="1">
    <citation type="submission" date="2021-01" db="EMBL/GenBank/DDBJ databases">
        <title>Adiantum capillus-veneris genome.</title>
        <authorList>
            <person name="Fang Y."/>
            <person name="Liao Q."/>
        </authorList>
    </citation>
    <scope>NUCLEOTIDE SEQUENCE</scope>
    <source>
        <strain evidence="2">H3</strain>
        <tissue evidence="2">Leaf</tissue>
    </source>
</reference>
<protein>
    <submittedName>
        <fullName evidence="2">Uncharacterized protein</fullName>
    </submittedName>
</protein>
<evidence type="ECO:0000313" key="2">
    <source>
        <dbReference type="EMBL" id="KAI5083750.1"/>
    </source>
</evidence>
<comment type="caution">
    <text evidence="2">The sequence shown here is derived from an EMBL/GenBank/DDBJ whole genome shotgun (WGS) entry which is preliminary data.</text>
</comment>
<evidence type="ECO:0000256" key="1">
    <source>
        <dbReference type="SAM" id="MobiDB-lite"/>
    </source>
</evidence>
<sequence length="154" mass="17146">MIENSQQKLSLVVQDKSHITRGSTSSPNDEAQGLNNMQPESCTSFFLGGQTGNEAAIDSSSKVVSDVGQRVNQAPIFEKRRLDDVSLLHDLEIEEMEVVDTNKTTEFYHEQAKKQGDASLNLSGVEQKRKSSVAIPQMNETQVQKRMSHQQILI</sequence>
<accession>A0A9D4VCY0</accession>
<organism evidence="2 3">
    <name type="scientific">Adiantum capillus-veneris</name>
    <name type="common">Maidenhair fern</name>
    <dbReference type="NCBI Taxonomy" id="13818"/>
    <lineage>
        <taxon>Eukaryota</taxon>
        <taxon>Viridiplantae</taxon>
        <taxon>Streptophyta</taxon>
        <taxon>Embryophyta</taxon>
        <taxon>Tracheophyta</taxon>
        <taxon>Polypodiopsida</taxon>
        <taxon>Polypodiidae</taxon>
        <taxon>Polypodiales</taxon>
        <taxon>Pteridineae</taxon>
        <taxon>Pteridaceae</taxon>
        <taxon>Vittarioideae</taxon>
        <taxon>Adiantum</taxon>
    </lineage>
</organism>
<dbReference type="AlphaFoldDB" id="A0A9D4VCY0"/>
<proteinExistence type="predicted"/>
<keyword evidence="3" id="KW-1185">Reference proteome</keyword>
<name>A0A9D4VCY0_ADICA</name>
<dbReference type="EMBL" id="JABFUD020000002">
    <property type="protein sequence ID" value="KAI5083750.1"/>
    <property type="molecule type" value="Genomic_DNA"/>
</dbReference>
<gene>
    <name evidence="2" type="ORF">GOP47_0003493</name>
</gene>
<evidence type="ECO:0000313" key="3">
    <source>
        <dbReference type="Proteomes" id="UP000886520"/>
    </source>
</evidence>